<dbReference type="Gene3D" id="1.20.1050.10">
    <property type="match status" value="1"/>
</dbReference>
<dbReference type="Pfam" id="PF13410">
    <property type="entry name" value="GST_C_2"/>
    <property type="match status" value="1"/>
</dbReference>
<dbReference type="SFLD" id="SFLDS00019">
    <property type="entry name" value="Glutathione_Transferase_(cytos"/>
    <property type="match status" value="1"/>
</dbReference>
<dbReference type="PROSITE" id="PS50405">
    <property type="entry name" value="GST_CTER"/>
    <property type="match status" value="1"/>
</dbReference>
<proteinExistence type="predicted"/>
<dbReference type="RefSeq" id="WP_284204516.1">
    <property type="nucleotide sequence ID" value="NZ_BSPQ01000013.1"/>
</dbReference>
<feature type="domain" description="GST N-terminal" evidence="1">
    <location>
        <begin position="5"/>
        <end position="84"/>
    </location>
</feature>
<dbReference type="InterPro" id="IPR036282">
    <property type="entry name" value="Glutathione-S-Trfase_C_sf"/>
</dbReference>
<dbReference type="InterPro" id="IPR050983">
    <property type="entry name" value="GST_Omega/HSP26"/>
</dbReference>
<dbReference type="Gene3D" id="3.40.30.10">
    <property type="entry name" value="Glutaredoxin"/>
    <property type="match status" value="1"/>
</dbReference>
<dbReference type="PANTHER" id="PTHR43968:SF6">
    <property type="entry name" value="GLUTATHIONE S-TRANSFERASE OMEGA"/>
    <property type="match status" value="1"/>
</dbReference>
<protein>
    <submittedName>
        <fullName evidence="3">Glutathione S-transferase</fullName>
    </submittedName>
</protein>
<accession>A0ABQ6E1T0</accession>
<sequence>MATPSLPILYSLQNCPYAIRARFTLFKSQQQVLIRAIKLNNKPSEMLAVSPKGSVPVLVVADDEVIEESLEIMHWALTKNDPDDLLHHQTIDALNAMDNLIIDFESTFIPALEHYCCAKRYHEDNIEQCRSLCESVLMQLENKLSRHAFIFSEKESLVDIALFPFIRKFARVERQWYLQSPYPNLRNWLNNYLQSPTFTKVMTKHELWLEKRKTIYFPG</sequence>
<dbReference type="InterPro" id="IPR010987">
    <property type="entry name" value="Glutathione-S-Trfase_C-like"/>
</dbReference>
<dbReference type="Proteomes" id="UP001157353">
    <property type="component" value="Unassembled WGS sequence"/>
</dbReference>
<dbReference type="CDD" id="cd03196">
    <property type="entry name" value="GST_C_5"/>
    <property type="match status" value="1"/>
</dbReference>
<dbReference type="PANTHER" id="PTHR43968">
    <property type="match status" value="1"/>
</dbReference>
<organism evidence="3 4">
    <name type="scientific">Psychromonas marina</name>
    <dbReference type="NCBI Taxonomy" id="88364"/>
    <lineage>
        <taxon>Bacteria</taxon>
        <taxon>Pseudomonadati</taxon>
        <taxon>Pseudomonadota</taxon>
        <taxon>Gammaproteobacteria</taxon>
        <taxon>Alteromonadales</taxon>
        <taxon>Psychromonadaceae</taxon>
        <taxon>Psychromonas</taxon>
    </lineage>
</organism>
<evidence type="ECO:0000313" key="3">
    <source>
        <dbReference type="EMBL" id="GLS91402.1"/>
    </source>
</evidence>
<dbReference type="SUPFAM" id="SSF52833">
    <property type="entry name" value="Thioredoxin-like"/>
    <property type="match status" value="1"/>
</dbReference>
<feature type="domain" description="GST C-terminal" evidence="2">
    <location>
        <begin position="91"/>
        <end position="215"/>
    </location>
</feature>
<keyword evidence="4" id="KW-1185">Reference proteome</keyword>
<evidence type="ECO:0000259" key="2">
    <source>
        <dbReference type="PROSITE" id="PS50405"/>
    </source>
</evidence>
<dbReference type="SUPFAM" id="SSF47616">
    <property type="entry name" value="GST C-terminal domain-like"/>
    <property type="match status" value="1"/>
</dbReference>
<dbReference type="Pfam" id="PF13417">
    <property type="entry name" value="GST_N_3"/>
    <property type="match status" value="1"/>
</dbReference>
<dbReference type="InterPro" id="IPR040079">
    <property type="entry name" value="Glutathione_S-Trfase"/>
</dbReference>
<dbReference type="InterPro" id="IPR004045">
    <property type="entry name" value="Glutathione_S-Trfase_N"/>
</dbReference>
<dbReference type="PROSITE" id="PS50404">
    <property type="entry name" value="GST_NTER"/>
    <property type="match status" value="1"/>
</dbReference>
<reference evidence="4" key="1">
    <citation type="journal article" date="2019" name="Int. J. Syst. Evol. Microbiol.">
        <title>The Global Catalogue of Microorganisms (GCM) 10K type strain sequencing project: providing services to taxonomists for standard genome sequencing and annotation.</title>
        <authorList>
            <consortium name="The Broad Institute Genomics Platform"/>
            <consortium name="The Broad Institute Genome Sequencing Center for Infectious Disease"/>
            <person name="Wu L."/>
            <person name="Ma J."/>
        </authorList>
    </citation>
    <scope>NUCLEOTIDE SEQUENCE [LARGE SCALE GENOMIC DNA]</scope>
    <source>
        <strain evidence="4">NBRC 103166</strain>
    </source>
</reference>
<gene>
    <name evidence="3" type="ORF">GCM10007916_24710</name>
</gene>
<evidence type="ECO:0000313" key="4">
    <source>
        <dbReference type="Proteomes" id="UP001157353"/>
    </source>
</evidence>
<dbReference type="InterPro" id="IPR036249">
    <property type="entry name" value="Thioredoxin-like_sf"/>
</dbReference>
<dbReference type="EMBL" id="BSPQ01000013">
    <property type="protein sequence ID" value="GLS91402.1"/>
    <property type="molecule type" value="Genomic_DNA"/>
</dbReference>
<comment type="caution">
    <text evidence="3">The sequence shown here is derived from an EMBL/GenBank/DDBJ whole genome shotgun (WGS) entry which is preliminary data.</text>
</comment>
<name>A0ABQ6E1T0_9GAMM</name>
<evidence type="ECO:0000259" key="1">
    <source>
        <dbReference type="PROSITE" id="PS50404"/>
    </source>
</evidence>